<dbReference type="AlphaFoldDB" id="A0A1X7TT22"/>
<sequence length="81" mass="9108">MVPSLKNSLYKLKDKTCPLPDASQPMRLSQQLALDVDDPPDLTMDIKVPHSPRQSLEPPATQRKCGNCGRFSRNRTCPCNR</sequence>
<accession>A0A1X7TT22</accession>
<protein>
    <submittedName>
        <fullName evidence="1">Uncharacterized protein</fullName>
    </submittedName>
</protein>
<dbReference type="EnsemblMetazoa" id="Aqu2.1.18130_001">
    <property type="protein sequence ID" value="Aqu2.1.18130_001"/>
    <property type="gene ID" value="Aqu2.1.18130"/>
</dbReference>
<reference evidence="1" key="1">
    <citation type="submission" date="2017-05" db="UniProtKB">
        <authorList>
            <consortium name="EnsemblMetazoa"/>
        </authorList>
    </citation>
    <scope>IDENTIFICATION</scope>
</reference>
<name>A0A1X7TT22_AMPQE</name>
<evidence type="ECO:0000313" key="1">
    <source>
        <dbReference type="EnsemblMetazoa" id="Aqu2.1.18130_001"/>
    </source>
</evidence>
<dbReference type="InParanoid" id="A0A1X7TT22"/>
<proteinExistence type="predicted"/>
<organism evidence="1">
    <name type="scientific">Amphimedon queenslandica</name>
    <name type="common">Sponge</name>
    <dbReference type="NCBI Taxonomy" id="400682"/>
    <lineage>
        <taxon>Eukaryota</taxon>
        <taxon>Metazoa</taxon>
        <taxon>Porifera</taxon>
        <taxon>Demospongiae</taxon>
        <taxon>Heteroscleromorpha</taxon>
        <taxon>Haplosclerida</taxon>
        <taxon>Niphatidae</taxon>
        <taxon>Amphimedon</taxon>
    </lineage>
</organism>